<sequence>MKTMNLKFMSMAAIAAMTLCTACSEDDNTPNPEPPVADAYSSELFLTVANNNAINYNFSNTFTNKFVGTIDGGADMTKVDNFFEAAAYRGAVPANNDWTAGWIRTSGNGDETSANAEEILQGELTANKTLLKNKVYALSGEYIVKTGATLTIEEGVKIVAMTDDESVDYILVQQGAKIEAVGTKENPIIMTSDKKESGAWGGLHICGKAHTNAEGGTGKSEIGDAAYGGSADNDNSGTLKYIRLENTGYALDSEHEANGISFYGVGNGTTVEYVQAYNGSDDGFEFFGGSVDVKHMVVTNCSDDSFDWTEGWNGRGQFLVAYQEAKETLGFDCDCLMECDNNGKNFAATPVACPTLANLTLIGNGGEKQGVRLRAGTQVKMYNALISGKGKCLTTETTETEKALVDGTSVLNYVTLATDIECNGAEE</sequence>
<comment type="caution">
    <text evidence="2">The sequence shown here is derived from an EMBL/GenBank/DDBJ whole genome shotgun (WGS) entry which is preliminary data.</text>
</comment>
<dbReference type="AlphaFoldDB" id="A0A3E4WGA0"/>
<feature type="signal peptide" evidence="1">
    <location>
        <begin position="1"/>
        <end position="15"/>
    </location>
</feature>
<evidence type="ECO:0000313" key="4">
    <source>
        <dbReference type="Proteomes" id="UP000260780"/>
    </source>
</evidence>
<dbReference type="EMBL" id="QSTF01000009">
    <property type="protein sequence ID" value="RGM41256.1"/>
    <property type="molecule type" value="Genomic_DNA"/>
</dbReference>
<dbReference type="SUPFAM" id="SSF51126">
    <property type="entry name" value="Pectin lyase-like"/>
    <property type="match status" value="1"/>
</dbReference>
<keyword evidence="1" id="KW-0732">Signal</keyword>
<name>A0A3E4WGA0_9BACT</name>
<proteinExistence type="predicted"/>
<evidence type="ECO:0000313" key="3">
    <source>
        <dbReference type="EMBL" id="RGS07304.1"/>
    </source>
</evidence>
<protein>
    <recommendedName>
        <fullName evidence="6">Lipoprotein</fullName>
    </recommendedName>
</protein>
<dbReference type="Proteomes" id="UP000260780">
    <property type="component" value="Unassembled WGS sequence"/>
</dbReference>
<dbReference type="RefSeq" id="WP_117747598.1">
    <property type="nucleotide sequence ID" value="NZ_CATVWJ010000015.1"/>
</dbReference>
<evidence type="ECO:0000256" key="1">
    <source>
        <dbReference type="SAM" id="SignalP"/>
    </source>
</evidence>
<organism evidence="2 4">
    <name type="scientific">Phocaeicola plebeius</name>
    <dbReference type="NCBI Taxonomy" id="310297"/>
    <lineage>
        <taxon>Bacteria</taxon>
        <taxon>Pseudomonadati</taxon>
        <taxon>Bacteroidota</taxon>
        <taxon>Bacteroidia</taxon>
        <taxon>Bacteroidales</taxon>
        <taxon>Bacteroidaceae</taxon>
        <taxon>Phocaeicola</taxon>
    </lineage>
</organism>
<evidence type="ECO:0008006" key="6">
    <source>
        <dbReference type="Google" id="ProtNLM"/>
    </source>
</evidence>
<reference evidence="4 5" key="1">
    <citation type="submission" date="2018-08" db="EMBL/GenBank/DDBJ databases">
        <title>A genome reference for cultivated species of the human gut microbiota.</title>
        <authorList>
            <person name="Zou Y."/>
            <person name="Xue W."/>
            <person name="Luo G."/>
        </authorList>
    </citation>
    <scope>NUCLEOTIDE SEQUENCE [LARGE SCALE GENOMIC DNA]</scope>
    <source>
        <strain evidence="3 5">AF24-16AC</strain>
        <strain evidence="2 4">OM08-14</strain>
    </source>
</reference>
<dbReference type="EMBL" id="QRUY01000016">
    <property type="protein sequence ID" value="RGS07304.1"/>
    <property type="molecule type" value="Genomic_DNA"/>
</dbReference>
<dbReference type="Proteomes" id="UP000285750">
    <property type="component" value="Unassembled WGS sequence"/>
</dbReference>
<evidence type="ECO:0000313" key="5">
    <source>
        <dbReference type="Proteomes" id="UP000285750"/>
    </source>
</evidence>
<dbReference type="PANTHER" id="PTHR41339:SF1">
    <property type="entry name" value="SECRETED PROTEIN"/>
    <property type="match status" value="1"/>
</dbReference>
<dbReference type="PANTHER" id="PTHR41339">
    <property type="entry name" value="LIPL48"/>
    <property type="match status" value="1"/>
</dbReference>
<feature type="chain" id="PRO_5036081144" description="Lipoprotein" evidence="1">
    <location>
        <begin position="16"/>
        <end position="427"/>
    </location>
</feature>
<gene>
    <name evidence="3" type="ORF">DWY14_08515</name>
    <name evidence="2" type="ORF">DXC17_05355</name>
</gene>
<evidence type="ECO:0000313" key="2">
    <source>
        <dbReference type="EMBL" id="RGM41256.1"/>
    </source>
</evidence>
<dbReference type="InterPro" id="IPR011050">
    <property type="entry name" value="Pectin_lyase_fold/virulence"/>
</dbReference>
<accession>A0A3E4WGA0</accession>